<evidence type="ECO:0000313" key="3">
    <source>
        <dbReference type="Proteomes" id="UP001516400"/>
    </source>
</evidence>
<organism evidence="2 3">
    <name type="scientific">Cryptolaemus montrouzieri</name>
    <dbReference type="NCBI Taxonomy" id="559131"/>
    <lineage>
        <taxon>Eukaryota</taxon>
        <taxon>Metazoa</taxon>
        <taxon>Ecdysozoa</taxon>
        <taxon>Arthropoda</taxon>
        <taxon>Hexapoda</taxon>
        <taxon>Insecta</taxon>
        <taxon>Pterygota</taxon>
        <taxon>Neoptera</taxon>
        <taxon>Endopterygota</taxon>
        <taxon>Coleoptera</taxon>
        <taxon>Polyphaga</taxon>
        <taxon>Cucujiformia</taxon>
        <taxon>Coccinelloidea</taxon>
        <taxon>Coccinellidae</taxon>
        <taxon>Scymninae</taxon>
        <taxon>Scymnini</taxon>
        <taxon>Cryptolaemus</taxon>
    </lineage>
</organism>
<feature type="chain" id="PRO_5044849761" description="Secreted protein" evidence="1">
    <location>
        <begin position="19"/>
        <end position="104"/>
    </location>
</feature>
<gene>
    <name evidence="2" type="ORF">HHI36_020422</name>
</gene>
<dbReference type="AlphaFoldDB" id="A0ABD2NAW4"/>
<protein>
    <recommendedName>
        <fullName evidence="4">Secreted protein</fullName>
    </recommendedName>
</protein>
<accession>A0ABD2NAW4</accession>
<comment type="caution">
    <text evidence="2">The sequence shown here is derived from an EMBL/GenBank/DDBJ whole genome shotgun (WGS) entry which is preliminary data.</text>
</comment>
<sequence length="104" mass="11258">MLIYGLVGTLLAMTYVEPAPIPGYFPGPALTAFRLYSGAFESSFPLQSYPYRSSYQYGLAGLFGSGYQDGPANPFGSFGFPSPYSKSSFSPHSSDVYGAFSFFH</sequence>
<evidence type="ECO:0000256" key="1">
    <source>
        <dbReference type="SAM" id="SignalP"/>
    </source>
</evidence>
<keyword evidence="3" id="KW-1185">Reference proteome</keyword>
<dbReference type="EMBL" id="JABFTP020000083">
    <property type="protein sequence ID" value="KAL3275669.1"/>
    <property type="molecule type" value="Genomic_DNA"/>
</dbReference>
<evidence type="ECO:0000313" key="2">
    <source>
        <dbReference type="EMBL" id="KAL3275669.1"/>
    </source>
</evidence>
<reference evidence="2 3" key="1">
    <citation type="journal article" date="2021" name="BMC Biol.">
        <title>Horizontally acquired antibacterial genes associated with adaptive radiation of ladybird beetles.</title>
        <authorList>
            <person name="Li H.S."/>
            <person name="Tang X.F."/>
            <person name="Huang Y.H."/>
            <person name="Xu Z.Y."/>
            <person name="Chen M.L."/>
            <person name="Du X.Y."/>
            <person name="Qiu B.Y."/>
            <person name="Chen P.T."/>
            <person name="Zhang W."/>
            <person name="Slipinski A."/>
            <person name="Escalona H.E."/>
            <person name="Waterhouse R.M."/>
            <person name="Zwick A."/>
            <person name="Pang H."/>
        </authorList>
    </citation>
    <scope>NUCLEOTIDE SEQUENCE [LARGE SCALE GENOMIC DNA]</scope>
    <source>
        <strain evidence="2">SYSU2018</strain>
    </source>
</reference>
<dbReference type="Proteomes" id="UP001516400">
    <property type="component" value="Unassembled WGS sequence"/>
</dbReference>
<name>A0ABD2NAW4_9CUCU</name>
<proteinExistence type="predicted"/>
<evidence type="ECO:0008006" key="4">
    <source>
        <dbReference type="Google" id="ProtNLM"/>
    </source>
</evidence>
<keyword evidence="1" id="KW-0732">Signal</keyword>
<feature type="signal peptide" evidence="1">
    <location>
        <begin position="1"/>
        <end position="18"/>
    </location>
</feature>